<dbReference type="Pfam" id="PF24313">
    <property type="entry name" value="Paratox"/>
    <property type="match status" value="1"/>
</dbReference>
<name>A0AAJ2PHW3_STRSU</name>
<comment type="caution">
    <text evidence="1">The sequence shown here is derived from an EMBL/GenBank/DDBJ whole genome shotgun (WGS) entry which is preliminary data.</text>
</comment>
<dbReference type="EMBL" id="JAUTFL010000012">
    <property type="protein sequence ID" value="MDW8645731.1"/>
    <property type="molecule type" value="Genomic_DNA"/>
</dbReference>
<evidence type="ECO:0008006" key="3">
    <source>
        <dbReference type="Google" id="ProtNLM"/>
    </source>
</evidence>
<proteinExistence type="predicted"/>
<dbReference type="Proteomes" id="UP001276229">
    <property type="component" value="Unassembled WGS sequence"/>
</dbReference>
<evidence type="ECO:0000313" key="1">
    <source>
        <dbReference type="EMBL" id="MDW8645731.1"/>
    </source>
</evidence>
<accession>A0AAJ2PHW3</accession>
<evidence type="ECO:0000313" key="2">
    <source>
        <dbReference type="Proteomes" id="UP001276229"/>
    </source>
</evidence>
<dbReference type="CDD" id="cd19959">
    <property type="entry name" value="paratox"/>
    <property type="match status" value="1"/>
</dbReference>
<gene>
    <name evidence="1" type="ORF">Q7V66_06135</name>
</gene>
<protein>
    <recommendedName>
        <fullName evidence="3">Phage protein</fullName>
    </recommendedName>
</protein>
<sequence>MSETYYIFVEGIENGWFSDFVQVVRKDGKIFDFVLPGEKVQPHEVVSIEKLDDVIKEISNY</sequence>
<dbReference type="RefSeq" id="WP_016056161.1">
    <property type="nucleotide sequence ID" value="NZ_AP023392.1"/>
</dbReference>
<organism evidence="1 2">
    <name type="scientific">Streptococcus suis</name>
    <dbReference type="NCBI Taxonomy" id="1307"/>
    <lineage>
        <taxon>Bacteria</taxon>
        <taxon>Bacillati</taxon>
        <taxon>Bacillota</taxon>
        <taxon>Bacilli</taxon>
        <taxon>Lactobacillales</taxon>
        <taxon>Streptococcaceae</taxon>
        <taxon>Streptococcus</taxon>
    </lineage>
</organism>
<dbReference type="AlphaFoldDB" id="A0AAJ2PHW3"/>
<dbReference type="InterPro" id="IPR056220">
    <property type="entry name" value="Paratox-like"/>
</dbReference>
<reference evidence="1" key="1">
    <citation type="submission" date="2023-07" db="EMBL/GenBank/DDBJ databases">
        <title>Characterization of virulence traits, antimicrobial resistance genes carried by mobile genetic elements and competence in Streptococcus suis strains isolated in France.</title>
        <authorList>
            <person name="Dechene-Tempier M."/>
            <person name="Marois-Crehan C."/>
            <person name="De Boisseson C."/>
            <person name="Lucas P."/>
            <person name="Bougeard S."/>
            <person name="Libante V."/>
            <person name="Payot S."/>
        </authorList>
    </citation>
    <scope>NUCLEOTIDE SEQUENCE</scope>
    <source>
        <strain evidence="1">1551</strain>
    </source>
</reference>